<proteinExistence type="inferred from homology"/>
<dbReference type="PANTHER" id="PTHR36470">
    <property type="entry name" value="IZUMO SPERM-EGG FUSION PROTEIN 3"/>
    <property type="match status" value="1"/>
</dbReference>
<evidence type="ECO:0000256" key="3">
    <source>
        <dbReference type="SAM" id="Phobius"/>
    </source>
</evidence>
<reference evidence="6" key="1">
    <citation type="submission" date="2025-08" db="UniProtKB">
        <authorList>
            <consortium name="RefSeq"/>
        </authorList>
    </citation>
    <scope>IDENTIFICATION</scope>
</reference>
<dbReference type="KEGG" id="mcal:110293286"/>
<keyword evidence="2 4" id="KW-0732">Signal</keyword>
<dbReference type="AlphaFoldDB" id="A0A6P5PP33"/>
<comment type="similarity">
    <text evidence="1">Belongs to the Izumo family.</text>
</comment>
<keyword evidence="3" id="KW-1133">Transmembrane helix</keyword>
<feature type="chain" id="PRO_5028133254" evidence="4">
    <location>
        <begin position="23"/>
        <end position="266"/>
    </location>
</feature>
<dbReference type="InterPro" id="IPR029389">
    <property type="entry name" value="IZUMO"/>
</dbReference>
<protein>
    <submittedName>
        <fullName evidence="6">LOW QUALITY PROTEIN: izumo sperm-egg fusion protein 3</fullName>
    </submittedName>
</protein>
<evidence type="ECO:0000256" key="1">
    <source>
        <dbReference type="ARBA" id="ARBA00009633"/>
    </source>
</evidence>
<dbReference type="CTD" id="100129669"/>
<dbReference type="Pfam" id="PF15005">
    <property type="entry name" value="IZUMO"/>
    <property type="match status" value="1"/>
</dbReference>
<sequence>MGDLWILLFSSLYLTAFHGVRGCLECDPKFTEDIMTLLGNLVPLEVPDRNQLLDRQYKEITHISSKVSHKDKMLRLLAVQNVVKLRVWLKDEFYRLGNETWKGVFIIQGSLLEIRQNLEKKLTQIIKNFSEVACSEDCIVIEGPVLDCWTCLRMTTRCFKGDYCQDEDPKTAENREISLYLIFIAEAVILASAVLLFHVCISHRRKMKAIRRTLKTYLEKKLEELVEMIYKDDGEKNLEFGRSNSHPLTGEPTCAEFPFAEMQTGT</sequence>
<dbReference type="GeneID" id="110293286"/>
<evidence type="ECO:0000313" key="6">
    <source>
        <dbReference type="RefSeq" id="XP_021016833.1"/>
    </source>
</evidence>
<feature type="transmembrane region" description="Helical" evidence="3">
    <location>
        <begin position="179"/>
        <end position="201"/>
    </location>
</feature>
<keyword evidence="3" id="KW-0472">Membrane</keyword>
<dbReference type="Proteomes" id="UP000515126">
    <property type="component" value="Chromosome 4"/>
</dbReference>
<keyword evidence="3" id="KW-0812">Transmembrane</keyword>
<dbReference type="PANTHER" id="PTHR36470:SF1">
    <property type="entry name" value="IZUMO SPERM-EGG FUSION PROTEIN 3"/>
    <property type="match status" value="1"/>
</dbReference>
<accession>A0A6P5PP33</accession>
<organism evidence="5 6">
    <name type="scientific">Mus caroli</name>
    <name type="common">Ryukyu mouse</name>
    <name type="synonym">Ricefield mouse</name>
    <dbReference type="NCBI Taxonomy" id="10089"/>
    <lineage>
        <taxon>Eukaryota</taxon>
        <taxon>Metazoa</taxon>
        <taxon>Chordata</taxon>
        <taxon>Craniata</taxon>
        <taxon>Vertebrata</taxon>
        <taxon>Euteleostomi</taxon>
        <taxon>Mammalia</taxon>
        <taxon>Eutheria</taxon>
        <taxon>Euarchontoglires</taxon>
        <taxon>Glires</taxon>
        <taxon>Rodentia</taxon>
        <taxon>Myomorpha</taxon>
        <taxon>Muroidea</taxon>
        <taxon>Muridae</taxon>
        <taxon>Murinae</taxon>
        <taxon>Mus</taxon>
        <taxon>Mus</taxon>
    </lineage>
</organism>
<name>A0A6P5PP33_MUSCR</name>
<evidence type="ECO:0000313" key="5">
    <source>
        <dbReference type="Proteomes" id="UP000515126"/>
    </source>
</evidence>
<feature type="signal peptide" evidence="4">
    <location>
        <begin position="1"/>
        <end position="22"/>
    </location>
</feature>
<gene>
    <name evidence="6" type="primary">Izumo3</name>
</gene>
<evidence type="ECO:0000256" key="4">
    <source>
        <dbReference type="SAM" id="SignalP"/>
    </source>
</evidence>
<keyword evidence="5" id="KW-1185">Reference proteome</keyword>
<dbReference type="RefSeq" id="XP_021016833.1">
    <property type="nucleotide sequence ID" value="XM_021161174.1"/>
</dbReference>
<evidence type="ECO:0000256" key="2">
    <source>
        <dbReference type="ARBA" id="ARBA00022729"/>
    </source>
</evidence>